<evidence type="ECO:0000313" key="3">
    <source>
        <dbReference type="Proteomes" id="UP000655588"/>
    </source>
</evidence>
<accession>A0A833VQX4</accession>
<reference evidence="2" key="1">
    <citation type="submission" date="2019-11" db="EMBL/GenBank/DDBJ databases">
        <title>The nuclear and mitochondrial genomes of Frieseomelitta varia - a highly eusocial stingless bee (Meliponini) with a permanently sterile worker caste.</title>
        <authorList>
            <person name="Freitas F.C.P."/>
            <person name="Lourenco A.P."/>
            <person name="Nunes F.M.F."/>
            <person name="Paschoal A.R."/>
            <person name="Abreu F.C.P."/>
            <person name="Barbin F.O."/>
            <person name="Bataglia L."/>
            <person name="Cardoso-Junior C.A.M."/>
            <person name="Cervoni M.S."/>
            <person name="Silva S.R."/>
            <person name="Dalarmi F."/>
            <person name="Del Lama M.A."/>
            <person name="Depintor T.S."/>
            <person name="Ferreira K.M."/>
            <person name="Goria P.S."/>
            <person name="Jaskot M.C."/>
            <person name="Lago D.C."/>
            <person name="Luna-Lucena D."/>
            <person name="Moda L.M."/>
            <person name="Nascimento L."/>
            <person name="Pedrino M."/>
            <person name="Rabico F.O."/>
            <person name="Sanches F.C."/>
            <person name="Santos D.E."/>
            <person name="Santos C.G."/>
            <person name="Vieira J."/>
            <person name="Lopes T.F."/>
            <person name="Barchuk A.R."/>
            <person name="Hartfelder K."/>
            <person name="Simoes Z.L.P."/>
            <person name="Bitondi M.M.G."/>
            <person name="Pinheiro D.G."/>
        </authorList>
    </citation>
    <scope>NUCLEOTIDE SEQUENCE</scope>
    <source>
        <strain evidence="2">USP_RPSP 00005682</strain>
        <tissue evidence="2">Whole individual</tissue>
    </source>
</reference>
<dbReference type="Proteomes" id="UP000655588">
    <property type="component" value="Unassembled WGS sequence"/>
</dbReference>
<proteinExistence type="predicted"/>
<comment type="caution">
    <text evidence="2">The sequence shown here is derived from an EMBL/GenBank/DDBJ whole genome shotgun (WGS) entry which is preliminary data.</text>
</comment>
<feature type="region of interest" description="Disordered" evidence="1">
    <location>
        <begin position="19"/>
        <end position="80"/>
    </location>
</feature>
<evidence type="ECO:0000313" key="2">
    <source>
        <dbReference type="EMBL" id="KAF3428846.1"/>
    </source>
</evidence>
<sequence length="213" mass="24104">MTSVSFADRFGHRIGHLRVRREVADPGERPPELHVDQQQQSVARRLDADPRKPDEGGAQQLRESKHAGEKMRDHDERQQHSVILPELPFRVPIKPEEPVGQCPEILDVIFGLSCRTKMARSLAITCFVAKLAFELAHSTRFQAKSSSRTNSVISSPAEQGSKILSIRRAVFWSACTKRVISDTDISAQFADTYHLLHCNVTQQAVELWQLNMR</sequence>
<dbReference type="AlphaFoldDB" id="A0A833VQX4"/>
<name>A0A833VQX4_9HYME</name>
<keyword evidence="3" id="KW-1185">Reference proteome</keyword>
<protein>
    <submittedName>
        <fullName evidence="2">Uncharacterized protein</fullName>
    </submittedName>
</protein>
<feature type="compositionally biased region" description="Basic and acidic residues" evidence="1">
    <location>
        <begin position="20"/>
        <end position="35"/>
    </location>
</feature>
<dbReference type="EMBL" id="WNWW01000192">
    <property type="protein sequence ID" value="KAF3428846.1"/>
    <property type="molecule type" value="Genomic_DNA"/>
</dbReference>
<feature type="compositionally biased region" description="Basic and acidic residues" evidence="1">
    <location>
        <begin position="62"/>
        <end position="79"/>
    </location>
</feature>
<gene>
    <name evidence="2" type="ORF">E2986_12508</name>
</gene>
<evidence type="ECO:0000256" key="1">
    <source>
        <dbReference type="SAM" id="MobiDB-lite"/>
    </source>
</evidence>
<organism evidence="2 3">
    <name type="scientific">Frieseomelitta varia</name>
    <dbReference type="NCBI Taxonomy" id="561572"/>
    <lineage>
        <taxon>Eukaryota</taxon>
        <taxon>Metazoa</taxon>
        <taxon>Ecdysozoa</taxon>
        <taxon>Arthropoda</taxon>
        <taxon>Hexapoda</taxon>
        <taxon>Insecta</taxon>
        <taxon>Pterygota</taxon>
        <taxon>Neoptera</taxon>
        <taxon>Endopterygota</taxon>
        <taxon>Hymenoptera</taxon>
        <taxon>Apocrita</taxon>
        <taxon>Aculeata</taxon>
        <taxon>Apoidea</taxon>
        <taxon>Anthophila</taxon>
        <taxon>Apidae</taxon>
        <taxon>Frieseomelitta</taxon>
    </lineage>
</organism>
<feature type="compositionally biased region" description="Basic and acidic residues" evidence="1">
    <location>
        <begin position="44"/>
        <end position="55"/>
    </location>
</feature>